<dbReference type="STRING" id="471514.AN477_18435"/>
<protein>
    <submittedName>
        <fullName evidence="4">Glycosyl transferase</fullName>
    </submittedName>
</protein>
<dbReference type="InterPro" id="IPR001264">
    <property type="entry name" value="Glyco_trans_51"/>
</dbReference>
<accession>A0A0N8PNR8</accession>
<reference evidence="4 5" key="1">
    <citation type="submission" date="2015-09" db="EMBL/GenBank/DDBJ databases">
        <title>Draft genome sequence of Alicyclobacillus ferrooxydans DSM 22381.</title>
        <authorList>
            <person name="Hemp J."/>
        </authorList>
    </citation>
    <scope>NUCLEOTIDE SEQUENCE [LARGE SCALE GENOMIC DNA]</scope>
    <source>
        <strain evidence="4 5">TC-34</strain>
    </source>
</reference>
<dbReference type="Pfam" id="PF00912">
    <property type="entry name" value="Transgly"/>
    <property type="match status" value="1"/>
</dbReference>
<dbReference type="SUPFAM" id="SSF53955">
    <property type="entry name" value="Lysozyme-like"/>
    <property type="match status" value="1"/>
</dbReference>
<keyword evidence="1 4" id="KW-0808">Transferase</keyword>
<keyword evidence="5" id="KW-1185">Reference proteome</keyword>
<dbReference type="EMBL" id="LJCO01000079">
    <property type="protein sequence ID" value="KPV42285.1"/>
    <property type="molecule type" value="Genomic_DNA"/>
</dbReference>
<organism evidence="4 5">
    <name type="scientific">Alicyclobacillus ferrooxydans</name>
    <dbReference type="NCBI Taxonomy" id="471514"/>
    <lineage>
        <taxon>Bacteria</taxon>
        <taxon>Bacillati</taxon>
        <taxon>Bacillota</taxon>
        <taxon>Bacilli</taxon>
        <taxon>Bacillales</taxon>
        <taxon>Alicyclobacillaceae</taxon>
        <taxon>Alicyclobacillus</taxon>
    </lineage>
</organism>
<evidence type="ECO:0000256" key="2">
    <source>
        <dbReference type="SAM" id="Phobius"/>
    </source>
</evidence>
<dbReference type="AlphaFoldDB" id="A0A0N8PNR8"/>
<evidence type="ECO:0000259" key="3">
    <source>
        <dbReference type="Pfam" id="PF00912"/>
    </source>
</evidence>
<name>A0A0N8PNR8_9BACL</name>
<dbReference type="PANTHER" id="PTHR32282">
    <property type="entry name" value="BINDING PROTEIN TRANSPEPTIDASE, PUTATIVE-RELATED"/>
    <property type="match status" value="1"/>
</dbReference>
<evidence type="ECO:0000313" key="5">
    <source>
        <dbReference type="Proteomes" id="UP000050482"/>
    </source>
</evidence>
<dbReference type="InterPro" id="IPR023346">
    <property type="entry name" value="Lysozyme-like_dom_sf"/>
</dbReference>
<dbReference type="InterPro" id="IPR036950">
    <property type="entry name" value="PBP_transglycosylase"/>
</dbReference>
<dbReference type="PANTHER" id="PTHR32282:SF33">
    <property type="entry name" value="PEPTIDOGLYCAN GLYCOSYLTRANSFERASE"/>
    <property type="match status" value="1"/>
</dbReference>
<feature type="domain" description="Glycosyl transferase family 51" evidence="3">
    <location>
        <begin position="59"/>
        <end position="220"/>
    </location>
</feature>
<keyword evidence="2" id="KW-0472">Membrane</keyword>
<dbReference type="PATRIC" id="fig|471514.4.peg.4605"/>
<comment type="caution">
    <text evidence="4">The sequence shown here is derived from an EMBL/GenBank/DDBJ whole genome shotgun (WGS) entry which is preliminary data.</text>
</comment>
<gene>
    <name evidence="4" type="ORF">AN477_18435</name>
</gene>
<dbReference type="Gene3D" id="1.10.3810.10">
    <property type="entry name" value="Biosynthetic peptidoglycan transglycosylase-like"/>
    <property type="match status" value="1"/>
</dbReference>
<dbReference type="InterPro" id="IPR050396">
    <property type="entry name" value="Glycosyltr_51/Transpeptidase"/>
</dbReference>
<keyword evidence="2" id="KW-1133">Transmembrane helix</keyword>
<proteinExistence type="predicted"/>
<dbReference type="Proteomes" id="UP000050482">
    <property type="component" value="Unassembled WGS sequence"/>
</dbReference>
<dbReference type="GO" id="GO:0008955">
    <property type="term" value="F:peptidoglycan glycosyltransferase activity"/>
    <property type="evidence" value="ECO:0007669"/>
    <property type="project" value="TreeGrafter"/>
</dbReference>
<feature type="transmembrane region" description="Helical" evidence="2">
    <location>
        <begin position="12"/>
        <end position="34"/>
    </location>
</feature>
<keyword evidence="2" id="KW-0812">Transmembrane</keyword>
<dbReference type="RefSeq" id="WP_054970646.1">
    <property type="nucleotide sequence ID" value="NZ_LJCO01000079.1"/>
</dbReference>
<evidence type="ECO:0000256" key="1">
    <source>
        <dbReference type="ARBA" id="ARBA00022679"/>
    </source>
</evidence>
<evidence type="ECO:0000313" key="4">
    <source>
        <dbReference type="EMBL" id="KPV42285.1"/>
    </source>
</evidence>
<sequence>MVRFFRRIVAWVLKVLVELALLTGVLMFLANYAFHHWIPIRQRVQASVEAKVALHHIHPLSYTAIPAAYREAVIATEDRRFSWDPGFDPVGIVRSFIVDVEKDGYVEGGSTITQQLVDNTILNKKKTITRKVKQLAYAVGIYDTFSKEDTLAMYANVIYFGHGAYGLYNAAETYFGQTPTQCNAGELAMLAGIPNEPSLYDPFRNLSLARQRQQIVIDNMVDDGQITQSEAEQIRAMPIRLVHNKGQ</sequence>